<name>A0AAV9ZSP4_9AGAR</name>
<dbReference type="EMBL" id="JAWWNJ010000116">
    <property type="protein sequence ID" value="KAK6991572.1"/>
    <property type="molecule type" value="Genomic_DNA"/>
</dbReference>
<accession>A0AAV9ZSP4</accession>
<feature type="region of interest" description="Disordered" evidence="1">
    <location>
        <begin position="1"/>
        <end position="34"/>
    </location>
</feature>
<feature type="compositionally biased region" description="Basic and acidic residues" evidence="1">
    <location>
        <begin position="1"/>
        <end position="19"/>
    </location>
</feature>
<feature type="region of interest" description="Disordered" evidence="1">
    <location>
        <begin position="233"/>
        <end position="258"/>
    </location>
</feature>
<proteinExistence type="predicted"/>
<keyword evidence="3" id="KW-1185">Reference proteome</keyword>
<feature type="region of interest" description="Disordered" evidence="1">
    <location>
        <begin position="67"/>
        <end position="98"/>
    </location>
</feature>
<gene>
    <name evidence="2" type="ORF">R3P38DRAFT_2803625</name>
</gene>
<sequence>MSYDDDGGRRLGPGEKTKVAQEGGGESPSQKHDGTFHVITSANCCNSLGVCTSSPCSFELVPALRTSTGEDKTSNEEPGGSGDVGPQKGGGEPAESNRARIIGRKSLVHATQMTELNRSRKDQAGTSLNTYLQTLYHSGRRRRKTLKILSHLKSESQSVARLFRWYSRRAGPSGIIKFSFRFKYPALFHSTWVIKSLLPTTKKPSAHTKGAETAHHHYGGQYDCPRGSLPALQLPTSASSKSDRPGVARSGPISFEVGRDHRLGNLEFGAHQQ</sequence>
<protein>
    <submittedName>
        <fullName evidence="2">Uncharacterized protein</fullName>
    </submittedName>
</protein>
<organism evidence="2 3">
    <name type="scientific">Favolaschia claudopus</name>
    <dbReference type="NCBI Taxonomy" id="2862362"/>
    <lineage>
        <taxon>Eukaryota</taxon>
        <taxon>Fungi</taxon>
        <taxon>Dikarya</taxon>
        <taxon>Basidiomycota</taxon>
        <taxon>Agaricomycotina</taxon>
        <taxon>Agaricomycetes</taxon>
        <taxon>Agaricomycetidae</taxon>
        <taxon>Agaricales</taxon>
        <taxon>Marasmiineae</taxon>
        <taxon>Mycenaceae</taxon>
        <taxon>Favolaschia</taxon>
    </lineage>
</organism>
<evidence type="ECO:0000256" key="1">
    <source>
        <dbReference type="SAM" id="MobiDB-lite"/>
    </source>
</evidence>
<dbReference type="Proteomes" id="UP001362999">
    <property type="component" value="Unassembled WGS sequence"/>
</dbReference>
<evidence type="ECO:0000313" key="2">
    <source>
        <dbReference type="EMBL" id="KAK6991572.1"/>
    </source>
</evidence>
<dbReference type="AlphaFoldDB" id="A0AAV9ZSP4"/>
<comment type="caution">
    <text evidence="2">The sequence shown here is derived from an EMBL/GenBank/DDBJ whole genome shotgun (WGS) entry which is preliminary data.</text>
</comment>
<evidence type="ECO:0000313" key="3">
    <source>
        <dbReference type="Proteomes" id="UP001362999"/>
    </source>
</evidence>
<reference evidence="2 3" key="1">
    <citation type="journal article" date="2024" name="J Genomics">
        <title>Draft genome sequencing and assembly of Favolaschia claudopus CIRM-BRFM 2984 isolated from oak limbs.</title>
        <authorList>
            <person name="Navarro D."/>
            <person name="Drula E."/>
            <person name="Chaduli D."/>
            <person name="Cazenave R."/>
            <person name="Ahrendt S."/>
            <person name="Wang J."/>
            <person name="Lipzen A."/>
            <person name="Daum C."/>
            <person name="Barry K."/>
            <person name="Grigoriev I.V."/>
            <person name="Favel A."/>
            <person name="Rosso M.N."/>
            <person name="Martin F."/>
        </authorList>
    </citation>
    <scope>NUCLEOTIDE SEQUENCE [LARGE SCALE GENOMIC DNA]</scope>
    <source>
        <strain evidence="2 3">CIRM-BRFM 2984</strain>
    </source>
</reference>
<feature type="compositionally biased region" description="Gly residues" evidence="1">
    <location>
        <begin position="79"/>
        <end position="92"/>
    </location>
</feature>